<dbReference type="Proteomes" id="UP000218102">
    <property type="component" value="Unassembled WGS sequence"/>
</dbReference>
<organism evidence="1 2">
    <name type="scientific">Pseudomonas plecoglossicida</name>
    <dbReference type="NCBI Taxonomy" id="70775"/>
    <lineage>
        <taxon>Bacteria</taxon>
        <taxon>Pseudomonadati</taxon>
        <taxon>Pseudomonadota</taxon>
        <taxon>Gammaproteobacteria</taxon>
        <taxon>Pseudomonadales</taxon>
        <taxon>Pseudomonadaceae</taxon>
        <taxon>Pseudomonas</taxon>
    </lineage>
</organism>
<sequence>MTDTERPEDAFWPYWVEAARQQGFDPDIEAALFGKQRYFLDADKIFYYAAYGPGYDFDEEAEDMDLHEFKAGWVDRDGDPIPGNKLGADMRQRFVTAIRETLKAHARDKS</sequence>
<evidence type="ECO:0000313" key="2">
    <source>
        <dbReference type="Proteomes" id="UP000218102"/>
    </source>
</evidence>
<protein>
    <submittedName>
        <fullName evidence="1">Uncharacterized protein</fullName>
    </submittedName>
</protein>
<dbReference type="AlphaFoldDB" id="A0A099N7J3"/>
<dbReference type="KEGG" id="ppj:RK21_04695"/>
<gene>
    <name evidence="1" type="ORF">CMV24_11435</name>
</gene>
<evidence type="ECO:0000313" key="1">
    <source>
        <dbReference type="EMBL" id="PBJ95668.1"/>
    </source>
</evidence>
<accession>A0A099N7J3</accession>
<name>A0A099N7J3_PSEDL</name>
<dbReference type="EMBL" id="NTME01000008">
    <property type="protein sequence ID" value="PBJ95668.1"/>
    <property type="molecule type" value="Genomic_DNA"/>
</dbReference>
<proteinExistence type="predicted"/>
<reference evidence="1 2" key="1">
    <citation type="submission" date="2017-09" db="EMBL/GenBank/DDBJ databases">
        <authorList>
            <person name="Ehlers B."/>
            <person name="Leendertz F.H."/>
        </authorList>
    </citation>
    <scope>NUCLEOTIDE SEQUENCE [LARGE SCALE GENOMIC DNA]</scope>
    <source>
        <strain evidence="1 2">DJ-1</strain>
    </source>
</reference>
<comment type="caution">
    <text evidence="1">The sequence shown here is derived from an EMBL/GenBank/DDBJ whole genome shotgun (WGS) entry which is preliminary data.</text>
</comment>
<dbReference type="RefSeq" id="WP_023660605.1">
    <property type="nucleotide sequence ID" value="NZ_CP010359.1"/>
</dbReference>